<dbReference type="OMA" id="PLCSHMM"/>
<dbReference type="AlphaFoldDB" id="R4FKE7"/>
<dbReference type="Pfam" id="PF00151">
    <property type="entry name" value="Lipase"/>
    <property type="match status" value="1"/>
</dbReference>
<accession>R4FKE7</accession>
<dbReference type="InterPro" id="IPR000734">
    <property type="entry name" value="TAG_lipase"/>
</dbReference>
<evidence type="ECO:0000256" key="5">
    <source>
        <dbReference type="SAM" id="Phobius"/>
    </source>
</evidence>
<evidence type="ECO:0000313" key="7">
    <source>
        <dbReference type="EMBL" id="JAA75627.1"/>
    </source>
</evidence>
<dbReference type="PANTHER" id="PTHR11610">
    <property type="entry name" value="LIPASE"/>
    <property type="match status" value="1"/>
</dbReference>
<dbReference type="STRING" id="13249.R4FKE7"/>
<dbReference type="SUPFAM" id="SSF53474">
    <property type="entry name" value="alpha/beta-Hydrolases"/>
    <property type="match status" value="1"/>
</dbReference>
<keyword evidence="5" id="KW-0472">Membrane</keyword>
<sequence length="327" mass="36284">MQTVYSSSVLYTVYSIISAIGLVSGINSTKLVIQTASCTYEINHQCTDNIKFILFNGKNNSRPVHLNVSSDVPPSSYDGNLPLKVVIHGFASGRFVYNVVKAYRRQGEYNVLFVDWESLSKKPCYFSAKVNTWQVGKCTSEALNQLLPVSFLHIIGFSLGAHVAGIISNILHQRFGQKADRITGLDPALPLYATPIGNLKLDPSDAEFVDVIHTSVGTFGKVEPCGHQDFYVNDYPTQPGCQNNSYSVICSHVRAAEVFAESILTDIGFWATPCYSIWYYIVGICDDSTSSGKQILMGEYTDKRYRGIFFVRTSDSPPYALGKRKFI</sequence>
<dbReference type="EMBL" id="GAHY01001883">
    <property type="protein sequence ID" value="JAA75627.1"/>
    <property type="molecule type" value="mRNA"/>
</dbReference>
<feature type="transmembrane region" description="Helical" evidence="5">
    <location>
        <begin position="151"/>
        <end position="171"/>
    </location>
</feature>
<evidence type="ECO:0000313" key="8">
    <source>
        <dbReference type="EnsemblMetazoa" id="RPRC010871-PA"/>
    </source>
</evidence>
<protein>
    <submittedName>
        <fullName evidence="7 8">Putative pancreatic lipase-like enzyme</fullName>
    </submittedName>
</protein>
<dbReference type="EnsemblMetazoa" id="RPRC010871-RA">
    <property type="protein sequence ID" value="RPRC010871-PA"/>
    <property type="gene ID" value="RPRC010871"/>
</dbReference>
<keyword evidence="3" id="KW-0964">Secreted</keyword>
<dbReference type="GO" id="GO:0016042">
    <property type="term" value="P:lipid catabolic process"/>
    <property type="evidence" value="ECO:0007669"/>
    <property type="project" value="TreeGrafter"/>
</dbReference>
<comment type="similarity">
    <text evidence="2 4">Belongs to the AB hydrolase superfamily. Lipase family.</text>
</comment>
<dbReference type="GO" id="GO:0016298">
    <property type="term" value="F:lipase activity"/>
    <property type="evidence" value="ECO:0007669"/>
    <property type="project" value="InterPro"/>
</dbReference>
<dbReference type="PANTHER" id="PTHR11610:SF178">
    <property type="entry name" value="LIPASE MEMBER H-A-LIKE PROTEIN"/>
    <property type="match status" value="1"/>
</dbReference>
<comment type="subcellular location">
    <subcellularLocation>
        <location evidence="1">Secreted</location>
    </subcellularLocation>
</comment>
<dbReference type="InterPro" id="IPR029058">
    <property type="entry name" value="AB_hydrolase_fold"/>
</dbReference>
<dbReference type="RefSeq" id="XP_073989010.1">
    <property type="nucleotide sequence ID" value="XM_074132909.1"/>
</dbReference>
<evidence type="ECO:0000259" key="6">
    <source>
        <dbReference type="Pfam" id="PF00151"/>
    </source>
</evidence>
<reference evidence="7" key="1">
    <citation type="submission" date="2013-04" db="EMBL/GenBank/DDBJ databases">
        <title>An insight into the transcriptome of the digestive tract of the blood sucking bug, Rhodnius prolixus.</title>
        <authorList>
            <person name="Ribeiro J.M.C."/>
            <person name="Genta F.A."/>
            <person name="Sorgine M.H.F."/>
            <person name="Paiva-Silva G.O."/>
            <person name="Majerowicz D."/>
            <person name="Medeiros M."/>
            <person name="Koerich L."/>
            <person name="Terra W.R."/>
            <person name="Ferreira C."/>
            <person name="Pimentel A.C."/>
            <person name="Bisch P.M."/>
            <person name="Diniz M.M.P."/>
            <person name="Nascimento R."/>
            <person name="Salmon D."/>
            <person name="Silber A.M."/>
            <person name="Alves M."/>
            <person name="Oliveira M.F."/>
            <person name="Gondim K.C."/>
            <person name="Silva Neto M.A.C."/>
            <person name="Atella G.C."/>
            <person name="Araujo H."/>
            <person name="Dias F.S."/>
            <person name="Polycarpo C.R."/>
            <person name="Fampa P."/>
            <person name="Melo A.C."/>
            <person name="Tanaka A.S."/>
            <person name="Balczun C."/>
            <person name="Oliveira J.H.M."/>
            <person name="Goncalves R."/>
            <person name="Lazoski C."/>
            <person name="Pereira M.A."/>
            <person name="Rivera-Pomar R."/>
            <person name="Diambra L."/>
            <person name="Schaub G.A."/>
            <person name="Garcia E.S."/>
            <person name="Azambuja P."/>
            <person name="Braz G.R.C."/>
            <person name="Oliveira P.L."/>
        </authorList>
    </citation>
    <scope>NUCLEOTIDE SEQUENCE</scope>
</reference>
<dbReference type="InterPro" id="IPR033906">
    <property type="entry name" value="Lipase_N"/>
</dbReference>
<keyword evidence="9" id="KW-1185">Reference proteome</keyword>
<dbReference type="InParanoid" id="R4FKE7"/>
<evidence type="ECO:0000256" key="4">
    <source>
        <dbReference type="RuleBase" id="RU004262"/>
    </source>
</evidence>
<keyword evidence="5" id="KW-0812">Transmembrane</keyword>
<organism evidence="7">
    <name type="scientific">Rhodnius prolixus</name>
    <name type="common">Triatomid bug</name>
    <dbReference type="NCBI Taxonomy" id="13249"/>
    <lineage>
        <taxon>Eukaryota</taxon>
        <taxon>Metazoa</taxon>
        <taxon>Ecdysozoa</taxon>
        <taxon>Arthropoda</taxon>
        <taxon>Hexapoda</taxon>
        <taxon>Insecta</taxon>
        <taxon>Pterygota</taxon>
        <taxon>Neoptera</taxon>
        <taxon>Paraneoptera</taxon>
        <taxon>Hemiptera</taxon>
        <taxon>Heteroptera</taxon>
        <taxon>Panheteroptera</taxon>
        <taxon>Cimicomorpha</taxon>
        <taxon>Reduviidae</taxon>
        <taxon>Triatominae</taxon>
        <taxon>Rhodnius</taxon>
    </lineage>
</organism>
<dbReference type="eggNOG" id="ENOG502SNA8">
    <property type="taxonomic scope" value="Eukaryota"/>
</dbReference>
<evidence type="ECO:0000256" key="2">
    <source>
        <dbReference type="ARBA" id="ARBA00010701"/>
    </source>
</evidence>
<keyword evidence="5" id="KW-1133">Transmembrane helix</keyword>
<evidence type="ECO:0000256" key="3">
    <source>
        <dbReference type="ARBA" id="ARBA00022525"/>
    </source>
</evidence>
<dbReference type="GO" id="GO:0005615">
    <property type="term" value="C:extracellular space"/>
    <property type="evidence" value="ECO:0007669"/>
    <property type="project" value="TreeGrafter"/>
</dbReference>
<dbReference type="Proteomes" id="UP000015103">
    <property type="component" value="Unassembled WGS sequence"/>
</dbReference>
<feature type="domain" description="Lipase" evidence="6">
    <location>
        <begin position="35"/>
        <end position="318"/>
    </location>
</feature>
<dbReference type="HOGENOM" id="CLU_027171_2_2_1"/>
<reference evidence="8" key="3">
    <citation type="submission" date="2015-05" db="UniProtKB">
        <authorList>
            <consortium name="EnsemblMetazoa"/>
        </authorList>
    </citation>
    <scope>IDENTIFICATION</scope>
</reference>
<dbReference type="EMBL" id="ACPB03014205">
    <property type="status" value="NOT_ANNOTATED_CDS"/>
    <property type="molecule type" value="Genomic_DNA"/>
</dbReference>
<evidence type="ECO:0000313" key="9">
    <source>
        <dbReference type="Proteomes" id="UP000015103"/>
    </source>
</evidence>
<dbReference type="InterPro" id="IPR013818">
    <property type="entry name" value="Lipase"/>
</dbReference>
<reference evidence="9" key="2">
    <citation type="submission" date="2015-04" db="EMBL/GenBank/DDBJ databases">
        <authorList>
            <person name="Wilson R.K."/>
            <person name="Warren W."/>
            <person name="Dotson E."/>
            <person name="Oliveira P.L."/>
        </authorList>
    </citation>
    <scope>NUCLEOTIDE SEQUENCE</scope>
</reference>
<proteinExistence type="evidence at transcript level"/>
<dbReference type="VEuPathDB" id="VectorBase:RPRC010871"/>
<dbReference type="EMBL" id="ACPB03014206">
    <property type="status" value="NOT_ANNOTATED_CDS"/>
    <property type="molecule type" value="Genomic_DNA"/>
</dbReference>
<name>R4FKE7_RHOPR</name>
<dbReference type="CDD" id="cd00707">
    <property type="entry name" value="Pancreat_lipase_like"/>
    <property type="match status" value="1"/>
</dbReference>
<dbReference type="Gene3D" id="3.40.50.1820">
    <property type="entry name" value="alpha/beta hydrolase"/>
    <property type="match status" value="1"/>
</dbReference>
<evidence type="ECO:0000256" key="1">
    <source>
        <dbReference type="ARBA" id="ARBA00004613"/>
    </source>
</evidence>
<dbReference type="GeneID" id="141456703"/>